<accession>A0A2C9VKN5</accession>
<dbReference type="AlphaFoldDB" id="A0A2C9VKN5"/>
<name>A0A2C9VKN5_MANES</name>
<dbReference type="EMBL" id="CM004393">
    <property type="protein sequence ID" value="OAY45156.1"/>
    <property type="molecule type" value="Genomic_DNA"/>
</dbReference>
<organism evidence="2">
    <name type="scientific">Manihot esculenta</name>
    <name type="common">Cassava</name>
    <name type="synonym">Jatropha manihot</name>
    <dbReference type="NCBI Taxonomy" id="3983"/>
    <lineage>
        <taxon>Eukaryota</taxon>
        <taxon>Viridiplantae</taxon>
        <taxon>Streptophyta</taxon>
        <taxon>Embryophyta</taxon>
        <taxon>Tracheophyta</taxon>
        <taxon>Spermatophyta</taxon>
        <taxon>Magnoliopsida</taxon>
        <taxon>eudicotyledons</taxon>
        <taxon>Gunneridae</taxon>
        <taxon>Pentapetalae</taxon>
        <taxon>rosids</taxon>
        <taxon>fabids</taxon>
        <taxon>Malpighiales</taxon>
        <taxon>Euphorbiaceae</taxon>
        <taxon>Crotonoideae</taxon>
        <taxon>Manihoteae</taxon>
        <taxon>Manihot</taxon>
    </lineage>
</organism>
<feature type="compositionally biased region" description="Basic and acidic residues" evidence="1">
    <location>
        <begin position="8"/>
        <end position="28"/>
    </location>
</feature>
<gene>
    <name evidence="2" type="ORF">MANES_07G036300</name>
</gene>
<evidence type="ECO:0000313" key="2">
    <source>
        <dbReference type="EMBL" id="OAY45156.1"/>
    </source>
</evidence>
<reference evidence="2" key="1">
    <citation type="submission" date="2016-02" db="EMBL/GenBank/DDBJ databases">
        <title>WGS assembly of Manihot esculenta.</title>
        <authorList>
            <person name="Bredeson J.V."/>
            <person name="Prochnik S.E."/>
            <person name="Lyons J.B."/>
            <person name="Schmutz J."/>
            <person name="Grimwood J."/>
            <person name="Vrebalov J."/>
            <person name="Bart R.S."/>
            <person name="Amuge T."/>
            <person name="Ferguson M.E."/>
            <person name="Green R."/>
            <person name="Putnam N."/>
            <person name="Stites J."/>
            <person name="Rounsley S."/>
            <person name="Rokhsar D.S."/>
        </authorList>
    </citation>
    <scope>NUCLEOTIDE SEQUENCE [LARGE SCALE GENOMIC DNA]</scope>
    <source>
        <tissue evidence="2">Leaf</tissue>
    </source>
</reference>
<protein>
    <submittedName>
        <fullName evidence="2">Uncharacterized protein</fullName>
    </submittedName>
</protein>
<sequence length="69" mass="8036">MFRSGCAAEHDSRGRRAADQRDELSRDEPAAPVVSVFLERRLSCTMITFLEQRRQWRSLAERERRLDGG</sequence>
<proteinExistence type="predicted"/>
<feature type="region of interest" description="Disordered" evidence="1">
    <location>
        <begin position="1"/>
        <end position="28"/>
    </location>
</feature>
<evidence type="ECO:0000256" key="1">
    <source>
        <dbReference type="SAM" id="MobiDB-lite"/>
    </source>
</evidence>